<evidence type="ECO:0000256" key="4">
    <source>
        <dbReference type="ARBA" id="ARBA00022989"/>
    </source>
</evidence>
<reference evidence="7 9" key="1">
    <citation type="journal article" date="2012" name="Int. J. Syst. Evol. Microbiol.">
        <title>Characterization of Tetragenococcus strains from sugar thick juice reveals a novel species, Tetragenococcus osmophilus sp. nov., and divides Tetragenococcus halophilus into two subspecies, T. halophilus subsp. halophilus subsp. nov. and T. halophilus subsp. flandriensis subsp. nov.</title>
        <authorList>
            <person name="Juste A."/>
            <person name="Van Trappen S."/>
            <person name="Verreth C."/>
            <person name="Cleenwerck I."/>
            <person name="De Vos P."/>
            <person name="Lievens B."/>
            <person name="Willems K.A."/>
        </authorList>
    </citation>
    <scope>NUCLEOTIDE SEQUENCE [LARGE SCALE GENOMIC DNA]</scope>
    <source>
        <strain evidence="7 9">JCM 31126</strain>
    </source>
</reference>
<dbReference type="EMBL" id="CP027783">
    <property type="protein sequence ID" value="AYW48186.1"/>
    <property type="molecule type" value="Genomic_DNA"/>
</dbReference>
<evidence type="ECO:0000256" key="1">
    <source>
        <dbReference type="ARBA" id="ARBA00004141"/>
    </source>
</evidence>
<keyword evidence="9" id="KW-1185">Reference proteome</keyword>
<reference evidence="8" key="4">
    <citation type="submission" date="2023-02" db="EMBL/GenBank/DDBJ databases">
        <authorList>
            <person name="Sun Q."/>
            <person name="Mori K."/>
        </authorList>
    </citation>
    <scope>NUCLEOTIDE SEQUENCE</scope>
    <source>
        <strain evidence="8">NBRC 114545</strain>
    </source>
</reference>
<dbReference type="Gene3D" id="1.20.58.340">
    <property type="entry name" value="Magnesium transport protein CorA, transmembrane region"/>
    <property type="match status" value="2"/>
</dbReference>
<dbReference type="GO" id="GO:0046873">
    <property type="term" value="F:metal ion transmembrane transporter activity"/>
    <property type="evidence" value="ECO:0007669"/>
    <property type="project" value="InterPro"/>
</dbReference>
<dbReference type="KEGG" id="too:C7K38_07240"/>
<dbReference type="PANTHER" id="PTHR47891:SF2">
    <property type="entry name" value="MAGNESIUM AND COBALT TRANSPORTER"/>
    <property type="match status" value="1"/>
</dbReference>
<dbReference type="RefSeq" id="WP_123935881.1">
    <property type="nucleotide sequence ID" value="NZ_BSUW01000001.1"/>
</dbReference>
<keyword evidence="3 6" id="KW-0812">Transmembrane</keyword>
<evidence type="ECO:0000256" key="2">
    <source>
        <dbReference type="ARBA" id="ARBA00009765"/>
    </source>
</evidence>
<evidence type="ECO:0000313" key="9">
    <source>
        <dbReference type="Proteomes" id="UP000268310"/>
    </source>
</evidence>
<comment type="similarity">
    <text evidence="2">Belongs to the CorA metal ion transporter (MIT) (TC 1.A.35) family.</text>
</comment>
<name>A0AA37XKF5_9ENTE</name>
<dbReference type="AlphaFoldDB" id="A0AA37XKF5"/>
<accession>A0AA37XKF5</accession>
<comment type="subcellular location">
    <subcellularLocation>
        <location evidence="1">Membrane</location>
        <topology evidence="1">Multi-pass membrane protein</topology>
    </subcellularLocation>
</comment>
<gene>
    <name evidence="8" type="primary">corA2</name>
    <name evidence="7" type="ORF">C7K38_07240</name>
    <name evidence="8" type="ORF">GCM10025885_11870</name>
</gene>
<dbReference type="InterPro" id="IPR002523">
    <property type="entry name" value="MgTranspt_CorA/ZnTranspt_ZntB"/>
</dbReference>
<keyword evidence="5 6" id="KW-0472">Membrane</keyword>
<dbReference type="Gene3D" id="3.30.460.20">
    <property type="entry name" value="CorA soluble domain-like"/>
    <property type="match status" value="1"/>
</dbReference>
<sequence>MLYYYTFHDSYLARQDSIKQNTLWIHVEKPNSQEIDTLRKNYHLPKDYLTAVLDDEENSRSEGLNQQRMKKAALLLLQFPYEIQSPSGFQQFETYPLSLIITPENRIITVANYPLPFFQTIENHHFKPNDNVPEMNIALEILWQVVLSFNDRLKNTKDHLDYLERQIKVSTQNDQLYQIMDVQKSLVSFDEATSANLDTLEALADTELIQLKGYHAFKHHLRDVIEETKQSLTSANIQLKFATHMNDTFSSVVSNNLNNVMKILTSITLVLTIPTIIGGIYGMNVKLPLDRQPYAFWGIMIVIVIVSWIAVKILKKKNLL</sequence>
<evidence type="ECO:0000313" key="10">
    <source>
        <dbReference type="Proteomes" id="UP001157039"/>
    </source>
</evidence>
<dbReference type="Proteomes" id="UP001157039">
    <property type="component" value="Unassembled WGS sequence"/>
</dbReference>
<dbReference type="GO" id="GO:0016020">
    <property type="term" value="C:membrane"/>
    <property type="evidence" value="ECO:0007669"/>
    <property type="project" value="UniProtKB-SubCell"/>
</dbReference>
<dbReference type="Pfam" id="PF01544">
    <property type="entry name" value="CorA"/>
    <property type="match status" value="1"/>
</dbReference>
<feature type="transmembrane region" description="Helical" evidence="6">
    <location>
        <begin position="263"/>
        <end position="282"/>
    </location>
</feature>
<dbReference type="EMBL" id="BSUW01000001">
    <property type="protein sequence ID" value="GMA72138.1"/>
    <property type="molecule type" value="Genomic_DNA"/>
</dbReference>
<dbReference type="CDD" id="cd12827">
    <property type="entry name" value="EcCorA_ZntB-like_u2"/>
    <property type="match status" value="1"/>
</dbReference>
<reference evidence="7" key="3">
    <citation type="submission" date="2018-03" db="EMBL/GenBank/DDBJ databases">
        <authorList>
            <person name="Jeon C.O."/>
        </authorList>
    </citation>
    <scope>NUCLEOTIDE SEQUENCE</scope>
    <source>
        <strain evidence="7">JCM 31126</strain>
    </source>
</reference>
<proteinExistence type="inferred from homology"/>
<evidence type="ECO:0000256" key="6">
    <source>
        <dbReference type="SAM" id="Phobius"/>
    </source>
</evidence>
<dbReference type="InterPro" id="IPR047199">
    <property type="entry name" value="CorA-like"/>
</dbReference>
<keyword evidence="4 6" id="KW-1133">Transmembrane helix</keyword>
<dbReference type="SUPFAM" id="SSF143865">
    <property type="entry name" value="CorA soluble domain-like"/>
    <property type="match status" value="1"/>
</dbReference>
<evidence type="ECO:0000256" key="5">
    <source>
        <dbReference type="ARBA" id="ARBA00023136"/>
    </source>
</evidence>
<evidence type="ECO:0000313" key="7">
    <source>
        <dbReference type="EMBL" id="AYW48186.1"/>
    </source>
</evidence>
<protein>
    <submittedName>
        <fullName evidence="7 8">Magnesium transporter</fullName>
    </submittedName>
</protein>
<dbReference type="InterPro" id="IPR045861">
    <property type="entry name" value="CorA_cytoplasmic_dom"/>
</dbReference>
<reference evidence="8 10" key="2">
    <citation type="journal article" date="2014" name="Int. J. Syst. Evol. Microbiol.">
        <title>Complete genome sequence of Corynebacterium casei LMG S-19264T (=DSM 44701T), isolated from a smear-ripened cheese.</title>
        <authorList>
            <consortium name="US DOE Joint Genome Institute (JGI-PGF)"/>
            <person name="Walter F."/>
            <person name="Albersmeier A."/>
            <person name="Kalinowski J."/>
            <person name="Ruckert C."/>
        </authorList>
    </citation>
    <scope>NUCLEOTIDE SEQUENCE [LARGE SCALE GENOMIC DNA]</scope>
    <source>
        <strain evidence="8 10">NBRC 114545</strain>
    </source>
</reference>
<feature type="transmembrane region" description="Helical" evidence="6">
    <location>
        <begin position="294"/>
        <end position="314"/>
    </location>
</feature>
<dbReference type="SUPFAM" id="SSF144083">
    <property type="entry name" value="Magnesium transport protein CorA, transmembrane region"/>
    <property type="match status" value="1"/>
</dbReference>
<dbReference type="Proteomes" id="UP000268310">
    <property type="component" value="Chromosome"/>
</dbReference>
<dbReference type="PANTHER" id="PTHR47891">
    <property type="entry name" value="TRANSPORTER-RELATED"/>
    <property type="match status" value="1"/>
</dbReference>
<evidence type="ECO:0000256" key="3">
    <source>
        <dbReference type="ARBA" id="ARBA00022692"/>
    </source>
</evidence>
<evidence type="ECO:0000313" key="8">
    <source>
        <dbReference type="EMBL" id="GMA72138.1"/>
    </source>
</evidence>
<dbReference type="InterPro" id="IPR045863">
    <property type="entry name" value="CorA_TM1_TM2"/>
</dbReference>
<organism evidence="8 10">
    <name type="scientific">Tetragenococcus osmophilus</name>
    <dbReference type="NCBI Taxonomy" id="526944"/>
    <lineage>
        <taxon>Bacteria</taxon>
        <taxon>Bacillati</taxon>
        <taxon>Bacillota</taxon>
        <taxon>Bacilli</taxon>
        <taxon>Lactobacillales</taxon>
        <taxon>Enterococcaceae</taxon>
        <taxon>Tetragenococcus</taxon>
    </lineage>
</organism>